<evidence type="ECO:0000256" key="2">
    <source>
        <dbReference type="SAM" id="Phobius"/>
    </source>
</evidence>
<feature type="transmembrane region" description="Helical" evidence="2">
    <location>
        <begin position="37"/>
        <end position="57"/>
    </location>
</feature>
<evidence type="ECO:0000313" key="4">
    <source>
        <dbReference type="Proteomes" id="UP000610124"/>
    </source>
</evidence>
<accession>A0A8H9HDC6</accession>
<reference evidence="3 4" key="1">
    <citation type="journal article" date="2014" name="Int. J. Syst. Evol. Microbiol.">
        <title>Complete genome sequence of Corynebacterium casei LMG S-19264T (=DSM 44701T), isolated from a smear-ripened cheese.</title>
        <authorList>
            <consortium name="US DOE Joint Genome Institute (JGI-PGF)"/>
            <person name="Walter F."/>
            <person name="Albersmeier A."/>
            <person name="Kalinowski J."/>
            <person name="Ruckert C."/>
        </authorList>
    </citation>
    <scope>NUCLEOTIDE SEQUENCE [LARGE SCALE GENOMIC DNA]</scope>
    <source>
        <strain evidence="3 4">JCM 4434</strain>
    </source>
</reference>
<dbReference type="Proteomes" id="UP000610124">
    <property type="component" value="Unassembled WGS sequence"/>
</dbReference>
<gene>
    <name evidence="3" type="ORF">GCM10010502_06060</name>
</gene>
<sequence length="89" mass="8860">MPGDAGDGSDLGRRGNQPLRSSDWWGVSAKSPGVRSLSVLAGFVLLLVVVFVVAYAVGRQAGPVAPGLTPSRGGGASPGTGGHDMGGMR</sequence>
<feature type="region of interest" description="Disordered" evidence="1">
    <location>
        <begin position="62"/>
        <end position="89"/>
    </location>
</feature>
<organism evidence="3 4">
    <name type="scientific">Kitasatospora aureofaciens</name>
    <name type="common">Streptomyces aureofaciens</name>
    <dbReference type="NCBI Taxonomy" id="1894"/>
    <lineage>
        <taxon>Bacteria</taxon>
        <taxon>Bacillati</taxon>
        <taxon>Actinomycetota</taxon>
        <taxon>Actinomycetes</taxon>
        <taxon>Kitasatosporales</taxon>
        <taxon>Streptomycetaceae</taxon>
        <taxon>Kitasatospora</taxon>
    </lineage>
</organism>
<feature type="region of interest" description="Disordered" evidence="1">
    <location>
        <begin position="1"/>
        <end position="26"/>
    </location>
</feature>
<comment type="caution">
    <text evidence="3">The sequence shown here is derived from an EMBL/GenBank/DDBJ whole genome shotgun (WGS) entry which is preliminary data.</text>
</comment>
<protein>
    <submittedName>
        <fullName evidence="3">Uncharacterized protein</fullName>
    </submittedName>
</protein>
<keyword evidence="2" id="KW-0812">Transmembrane</keyword>
<dbReference type="EMBL" id="BMUB01000001">
    <property type="protein sequence ID" value="GGU58190.1"/>
    <property type="molecule type" value="Genomic_DNA"/>
</dbReference>
<name>A0A8H9HDC6_KITAU</name>
<evidence type="ECO:0000256" key="1">
    <source>
        <dbReference type="SAM" id="MobiDB-lite"/>
    </source>
</evidence>
<keyword evidence="2" id="KW-1133">Transmembrane helix</keyword>
<proteinExistence type="predicted"/>
<feature type="compositionally biased region" description="Gly residues" evidence="1">
    <location>
        <begin position="72"/>
        <end position="89"/>
    </location>
</feature>
<evidence type="ECO:0000313" key="3">
    <source>
        <dbReference type="EMBL" id="GGU58190.1"/>
    </source>
</evidence>
<dbReference type="AlphaFoldDB" id="A0A8H9HDC6"/>
<keyword evidence="2" id="KW-0472">Membrane</keyword>